<organism evidence="3 4">
    <name type="scientific">Microbulbifer celer</name>
    <dbReference type="NCBI Taxonomy" id="435905"/>
    <lineage>
        <taxon>Bacteria</taxon>
        <taxon>Pseudomonadati</taxon>
        <taxon>Pseudomonadota</taxon>
        <taxon>Gammaproteobacteria</taxon>
        <taxon>Cellvibrionales</taxon>
        <taxon>Microbulbiferaceae</taxon>
        <taxon>Microbulbifer</taxon>
    </lineage>
</organism>
<evidence type="ECO:0000313" key="4">
    <source>
        <dbReference type="Proteomes" id="UP001597264"/>
    </source>
</evidence>
<feature type="transmembrane region" description="Helical" evidence="2">
    <location>
        <begin position="211"/>
        <end position="235"/>
    </location>
</feature>
<dbReference type="RefSeq" id="WP_230437529.1">
    <property type="nucleotide sequence ID" value="NZ_CP087715.1"/>
</dbReference>
<evidence type="ECO:0000256" key="1">
    <source>
        <dbReference type="SAM" id="MobiDB-lite"/>
    </source>
</evidence>
<keyword evidence="2" id="KW-1133">Transmembrane helix</keyword>
<feature type="region of interest" description="Disordered" evidence="1">
    <location>
        <begin position="495"/>
        <end position="519"/>
    </location>
</feature>
<feature type="transmembrane region" description="Helical" evidence="2">
    <location>
        <begin position="14"/>
        <end position="38"/>
    </location>
</feature>
<accession>A0ABW3UAC8</accession>
<gene>
    <name evidence="3" type="ORF">ACFQ2X_12870</name>
</gene>
<keyword evidence="4" id="KW-1185">Reference proteome</keyword>
<feature type="transmembrane region" description="Helical" evidence="2">
    <location>
        <begin position="464"/>
        <end position="485"/>
    </location>
</feature>
<comment type="caution">
    <text evidence="3">The sequence shown here is derived from an EMBL/GenBank/DDBJ whole genome shotgun (WGS) entry which is preliminary data.</text>
</comment>
<reference evidence="4" key="1">
    <citation type="journal article" date="2019" name="Int. J. Syst. Evol. Microbiol.">
        <title>The Global Catalogue of Microorganisms (GCM) 10K type strain sequencing project: providing services to taxonomists for standard genome sequencing and annotation.</title>
        <authorList>
            <consortium name="The Broad Institute Genomics Platform"/>
            <consortium name="The Broad Institute Genome Sequencing Center for Infectious Disease"/>
            <person name="Wu L."/>
            <person name="Ma J."/>
        </authorList>
    </citation>
    <scope>NUCLEOTIDE SEQUENCE [LARGE SCALE GENOMIC DNA]</scope>
    <source>
        <strain evidence="4">CCUG 54356</strain>
    </source>
</reference>
<dbReference type="InterPro" id="IPR005625">
    <property type="entry name" value="PepSY-ass_TM"/>
</dbReference>
<feature type="transmembrane region" description="Helical" evidence="2">
    <location>
        <begin position="247"/>
        <end position="271"/>
    </location>
</feature>
<name>A0ABW3UAC8_9GAMM</name>
<dbReference type="EMBL" id="JBHTLR010000014">
    <property type="protein sequence ID" value="MFD1217499.1"/>
    <property type="molecule type" value="Genomic_DNA"/>
</dbReference>
<evidence type="ECO:0000256" key="2">
    <source>
        <dbReference type="SAM" id="Phobius"/>
    </source>
</evidence>
<dbReference type="Pfam" id="PF03929">
    <property type="entry name" value="PepSY_TM"/>
    <property type="match status" value="1"/>
</dbReference>
<proteinExistence type="predicted"/>
<keyword evidence="2" id="KW-0812">Transmembrane</keyword>
<keyword evidence="2" id="KW-0472">Membrane</keyword>
<dbReference type="Proteomes" id="UP001597264">
    <property type="component" value="Unassembled WGS sequence"/>
</dbReference>
<sequence length="519" mass="57469">MNLRKQWLQWHNRLGWYALAGILVWAISGISHPMMAWFGPSAAKFFPPSMTLSQGAVGRLPDLLADPAITADARVIKLVPSAQGALLQITRNERDARSYYRLDEHPGSTAPVTDGDLQQARWLAAYYSGRPTEEIADIQLQTRFDNAYPSVNRLLPVYRVRFAGDDRLTLFVHTETAALASMTDASKTLLQGVFRQLHTFAWLDELEYGRLMLIGLLMLTLAVFATTGLALVFALKSRKITDGKRRYHRWLGYALWLPLLGWSASGFYHLLQSSLVEPVEGLRLGETVVSVELSGDFTWLSELDGRAFNSVSLIAGDGGEPLYRIGLAPEAGTAPGSRNQRFDGRPSEGGALFVNARTGRLLQDYSDRQQAQLLAGRFAGAAVTITDTELVTRYGPDYDFRNKRLPVWRVTVDDGRGTMLFVDPVTGVLVDQSRRIDRSERLSFSLLHKWSHLTPFTGRQVRDVMIVATLMLLLTISALGAILLLGRNKRRRRTAVPGAPVASPVQTPDSAPQPAPANS</sequence>
<evidence type="ECO:0000313" key="3">
    <source>
        <dbReference type="EMBL" id="MFD1217499.1"/>
    </source>
</evidence>
<protein>
    <submittedName>
        <fullName evidence="3">PepSY domain-containing protein</fullName>
    </submittedName>
</protein>